<reference evidence="3 4" key="1">
    <citation type="submission" date="2023-07" db="EMBL/GenBank/DDBJ databases">
        <title>Protaetiibacter sp. nov WY-16 isolated from soil.</title>
        <authorList>
            <person name="Liu B."/>
            <person name="Wan Y."/>
        </authorList>
    </citation>
    <scope>NUCLEOTIDE SEQUENCE [LARGE SCALE GENOMIC DNA]</scope>
    <source>
        <strain evidence="3 4">WY-16</strain>
    </source>
</reference>
<accession>A0ABT9BMA0</accession>
<evidence type="ECO:0000256" key="2">
    <source>
        <dbReference type="SAM" id="SignalP"/>
    </source>
</evidence>
<dbReference type="EMBL" id="JAUQUB010000001">
    <property type="protein sequence ID" value="MDO7881588.1"/>
    <property type="molecule type" value="Genomic_DNA"/>
</dbReference>
<dbReference type="RefSeq" id="WP_305001995.1">
    <property type="nucleotide sequence ID" value="NZ_JAUQUB010000001.1"/>
</dbReference>
<comment type="caution">
    <text evidence="3">The sequence shown here is derived from an EMBL/GenBank/DDBJ whole genome shotgun (WGS) entry which is preliminary data.</text>
</comment>
<dbReference type="Proteomes" id="UP001241072">
    <property type="component" value="Unassembled WGS sequence"/>
</dbReference>
<protein>
    <submittedName>
        <fullName evidence="3">Choice-of-anchor G family protein</fullName>
    </submittedName>
</protein>
<keyword evidence="2" id="KW-0732">Signal</keyword>
<evidence type="ECO:0000313" key="3">
    <source>
        <dbReference type="EMBL" id="MDO7881588.1"/>
    </source>
</evidence>
<dbReference type="InterPro" id="IPR047900">
    <property type="entry name" value="Choice_anch_G"/>
</dbReference>
<proteinExistence type="predicted"/>
<sequence length="596" mass="57514">MRADRAWFGATMAALGALVLPLLATPSAASWHDREFDRGSLASASCSTGHVSSASGQVLSGSILSTTLSSIASVNGATASSPGSGAAVSSANPLSVSALGSINTQLGGVLALDTGAQAGVLQQFAEARPTGYSAGSAGGVSDSGAISLVAPAAGGTVPRFATVQLGSVLNQLVGGGLGGGISGLSDARLTIGALASYATLDGCAADWSGSVYSALVRQYLVAGLGATLTSPRVSSIVTTTNSGAASIRSSVAAVAGQSGLINSISTATLSALSSTLSGFVVGTPTTTLALDISLSGLATNLATPISDAGGIASIDLGAGTVTVDLARLLGPAYQNSVGLNGLAPNTQLLLNSTAMSALTTAVSSALTSWITGVSTTVNTAAGILDVDLKVVLPISVAVAALGITVPVGTVTVSASHVRLDQLIAGTAPISVTTQLSPPSCAGITGGIICGVVNPLLTGLTSAVSSLSLNGTFGPVVGGLIRTAVTPVPGLSALVTALTSDANALASFLSTALSALFGPSALVSLVVNAQNSPDPAQASSPAGTPPGWSGVAAPSTRPYRTGQYSVAALRLVTLGVTSGGVAIDLARSTVGSNGPVG</sequence>
<dbReference type="NCBIfam" id="NF033766">
    <property type="entry name" value="choice_anch_G"/>
    <property type="match status" value="1"/>
</dbReference>
<feature type="signal peptide" evidence="2">
    <location>
        <begin position="1"/>
        <end position="24"/>
    </location>
</feature>
<feature type="chain" id="PRO_5046313556" evidence="2">
    <location>
        <begin position="25"/>
        <end position="596"/>
    </location>
</feature>
<gene>
    <name evidence="3" type="ORF">Q5716_05030</name>
</gene>
<keyword evidence="4" id="KW-1185">Reference proteome</keyword>
<feature type="region of interest" description="Disordered" evidence="1">
    <location>
        <begin position="532"/>
        <end position="553"/>
    </location>
</feature>
<evidence type="ECO:0000313" key="4">
    <source>
        <dbReference type="Proteomes" id="UP001241072"/>
    </source>
</evidence>
<feature type="compositionally biased region" description="Polar residues" evidence="1">
    <location>
        <begin position="532"/>
        <end position="541"/>
    </location>
</feature>
<evidence type="ECO:0000256" key="1">
    <source>
        <dbReference type="SAM" id="MobiDB-lite"/>
    </source>
</evidence>
<name>A0ABT9BMA0_9MICO</name>
<organism evidence="3 4">
    <name type="scientific">Antiquaquibacter soli</name>
    <dbReference type="NCBI Taxonomy" id="3064523"/>
    <lineage>
        <taxon>Bacteria</taxon>
        <taxon>Bacillati</taxon>
        <taxon>Actinomycetota</taxon>
        <taxon>Actinomycetes</taxon>
        <taxon>Micrococcales</taxon>
        <taxon>Microbacteriaceae</taxon>
        <taxon>Antiquaquibacter</taxon>
    </lineage>
</organism>